<organism evidence="3 4">
    <name type="scientific">Plasmodiophora brassicae</name>
    <name type="common">Clubroot disease agent</name>
    <dbReference type="NCBI Taxonomy" id="37360"/>
    <lineage>
        <taxon>Eukaryota</taxon>
        <taxon>Sar</taxon>
        <taxon>Rhizaria</taxon>
        <taxon>Endomyxa</taxon>
        <taxon>Phytomyxea</taxon>
        <taxon>Plasmodiophorida</taxon>
        <taxon>Plasmodiophoridae</taxon>
        <taxon>Plasmodiophora</taxon>
    </lineage>
</organism>
<feature type="transmembrane region" description="Helical" evidence="2">
    <location>
        <begin position="163"/>
        <end position="183"/>
    </location>
</feature>
<evidence type="ECO:0000256" key="1">
    <source>
        <dbReference type="SAM" id="MobiDB-lite"/>
    </source>
</evidence>
<geneLocation type="mitochondrion" evidence="3"/>
<evidence type="ECO:0008006" key="5">
    <source>
        <dbReference type="Google" id="ProtNLM"/>
    </source>
</evidence>
<feature type="region of interest" description="Disordered" evidence="1">
    <location>
        <begin position="22"/>
        <end position="71"/>
    </location>
</feature>
<keyword evidence="2" id="KW-1133">Transmembrane helix</keyword>
<accession>A0A3P3YD28</accession>
<evidence type="ECO:0000256" key="2">
    <source>
        <dbReference type="SAM" id="Phobius"/>
    </source>
</evidence>
<evidence type="ECO:0000313" key="4">
    <source>
        <dbReference type="Proteomes" id="UP000290189"/>
    </source>
</evidence>
<keyword evidence="2" id="KW-0812">Transmembrane</keyword>
<keyword evidence="3" id="KW-0496">Mitochondrion</keyword>
<dbReference type="EMBL" id="OVEO01000009">
    <property type="protein sequence ID" value="SPQ98078.1"/>
    <property type="molecule type" value="Genomic_DNA"/>
</dbReference>
<gene>
    <name evidence="3" type="ORF">PLBR_LOCUS5293</name>
</gene>
<reference evidence="3 4" key="1">
    <citation type="submission" date="2018-03" db="EMBL/GenBank/DDBJ databases">
        <authorList>
            <person name="Fogelqvist J."/>
        </authorList>
    </citation>
    <scope>NUCLEOTIDE SEQUENCE [LARGE SCALE GENOMIC DNA]</scope>
</reference>
<protein>
    <recommendedName>
        <fullName evidence="5">Transmembrane protein</fullName>
    </recommendedName>
</protein>
<evidence type="ECO:0000313" key="3">
    <source>
        <dbReference type="EMBL" id="SPQ98078.1"/>
    </source>
</evidence>
<name>A0A3P3YD28_PLABS</name>
<keyword evidence="2" id="KW-0472">Membrane</keyword>
<feature type="compositionally biased region" description="Basic and acidic residues" evidence="1">
    <location>
        <begin position="53"/>
        <end position="67"/>
    </location>
</feature>
<dbReference type="AlphaFoldDB" id="A0A3P3YD28"/>
<dbReference type="Proteomes" id="UP000290189">
    <property type="component" value="Unassembled WGS sequence"/>
</dbReference>
<sequence>MARTRSVRPDPVARLAHFSGAAVAPSHKGRAAPPIYRSHSGVPRPRHGAGLRSSHDPTHANSFEHARPYKRRYGCGDPRKASIDADVSPLGVPGVTNRCPTREPGGTRTGVACGAPSPPPCTTGRNGRGCATEFGVGARWGRRPPHSYLSLGVSMAPMATTRAAVLFIGAILLVSMMCVADAAKNHAAGDKASGGESKVKQQSAPKKSLIDASHFDVARLKAQLFALSTEVKDLHTKSPHVVYTLVFAGVVIGLLAASLLGGKQRNRGPKLAKRKLK</sequence>
<feature type="transmembrane region" description="Helical" evidence="2">
    <location>
        <begin position="241"/>
        <end position="261"/>
    </location>
</feature>
<proteinExistence type="predicted"/>